<protein>
    <recommendedName>
        <fullName evidence="1">DUF7708 domain-containing protein</fullName>
    </recommendedName>
</protein>
<sequence length="261" mass="30266">MEQNFNGSKIRNLGTCKKFLQQSSMKTKSTSSVKENPPPANGVLNQQKLISRLSTGICQIADVLPRAELVLQLYPNSQIRHLISRTYAYILRFLIRSLHWYQESKLLHLVHAITRPVELRFDDLIEEIRLLSSNLTDLASASGHAEQRDMHTEQLEMISEHRGMHVEQRKSFNEQRVLKKKVDYLTKLLEDLRETIINDQAINASARIELRQDLSDIQVGHIMSLISRSDLLDPIKSLQTALFMRNRRRERDKNKGIFVLE</sequence>
<dbReference type="InterPro" id="IPR056125">
    <property type="entry name" value="DUF7708"/>
</dbReference>
<feature type="domain" description="DUF7708" evidence="1">
    <location>
        <begin position="42"/>
        <end position="147"/>
    </location>
</feature>
<gene>
    <name evidence="2" type="ORF">sscle_12g089990</name>
</gene>
<dbReference type="Proteomes" id="UP000177798">
    <property type="component" value="Chromosome 12"/>
</dbReference>
<evidence type="ECO:0000259" key="1">
    <source>
        <dbReference type="Pfam" id="PF24809"/>
    </source>
</evidence>
<dbReference type="Pfam" id="PF24809">
    <property type="entry name" value="DUF7708"/>
    <property type="match status" value="1"/>
</dbReference>
<accession>A0A1D9QH72</accession>
<dbReference type="VEuPathDB" id="FungiDB:sscle_12g089990"/>
<dbReference type="OrthoDB" id="61900at2759"/>
<name>A0A1D9QH72_SCLS1</name>
<evidence type="ECO:0000313" key="3">
    <source>
        <dbReference type="Proteomes" id="UP000177798"/>
    </source>
</evidence>
<proteinExistence type="predicted"/>
<reference evidence="3" key="1">
    <citation type="journal article" date="2017" name="Genome Biol. Evol.">
        <title>The complete genome sequence of the phytopathogenic fungus Sclerotinia sclerotiorum reveals insights into the genome architecture of broad host range pathogens.</title>
        <authorList>
            <person name="Derbyshire M."/>
            <person name="Denton-Giles M."/>
            <person name="Hegedus D."/>
            <person name="Seifbarghy S."/>
            <person name="Rollins J."/>
            <person name="van Kan J."/>
            <person name="Seidl M.F."/>
            <person name="Faino L."/>
            <person name="Mbengue M."/>
            <person name="Navaud O."/>
            <person name="Raffaele S."/>
            <person name="Hammond-Kosack K."/>
            <person name="Heard S."/>
            <person name="Oliver R."/>
        </authorList>
    </citation>
    <scope>NUCLEOTIDE SEQUENCE [LARGE SCALE GENOMIC DNA]</scope>
    <source>
        <strain evidence="3">ATCC 18683 / 1980 / Ss-1</strain>
    </source>
</reference>
<organism evidence="2 3">
    <name type="scientific">Sclerotinia sclerotiorum (strain ATCC 18683 / 1980 / Ss-1)</name>
    <name type="common">White mold</name>
    <name type="synonym">Whetzelinia sclerotiorum</name>
    <dbReference type="NCBI Taxonomy" id="665079"/>
    <lineage>
        <taxon>Eukaryota</taxon>
        <taxon>Fungi</taxon>
        <taxon>Dikarya</taxon>
        <taxon>Ascomycota</taxon>
        <taxon>Pezizomycotina</taxon>
        <taxon>Leotiomycetes</taxon>
        <taxon>Helotiales</taxon>
        <taxon>Sclerotiniaceae</taxon>
        <taxon>Sclerotinia</taxon>
    </lineage>
</organism>
<dbReference type="EMBL" id="CP017825">
    <property type="protein sequence ID" value="APA14229.1"/>
    <property type="molecule type" value="Genomic_DNA"/>
</dbReference>
<dbReference type="AlphaFoldDB" id="A0A1D9QH72"/>
<evidence type="ECO:0000313" key="2">
    <source>
        <dbReference type="EMBL" id="APA14229.1"/>
    </source>
</evidence>